<protein>
    <recommendedName>
        <fullName evidence="3">MD-2-related lipid-recognition domain-containing protein</fullName>
    </recommendedName>
</protein>
<evidence type="ECO:0000313" key="2">
    <source>
        <dbReference type="Proteomes" id="UP000291343"/>
    </source>
</evidence>
<proteinExistence type="predicted"/>
<accession>A0A482XI13</accession>
<keyword evidence="2" id="KW-1185">Reference proteome</keyword>
<name>A0A482XI13_LAOST</name>
<evidence type="ECO:0008006" key="3">
    <source>
        <dbReference type="Google" id="ProtNLM"/>
    </source>
</evidence>
<gene>
    <name evidence="1" type="ORF">LSTR_LSTR001939</name>
</gene>
<sequence>MIIKVSAVWEEIAGPYKVTFGHVTHCEKRGSIEIMQPMKVTKLNRTHFVYSGVVDMGVNIDDSVKVRVVSSNKGTNGRYINVIDIEMKACDLIGKYGMEIAASICDHCNIKFECPMKRGPYDVAFGHITYCEKNGSFDVIRPMRARKFNRTHFVYSGFVDTGVNLDDSLKVKIVASNRGTNGRYNNVIDIEMKFCEIAKKFGMEIIKSISNHCNWTLVCPTERGPYDLVMTRISDCDKKGPHSFLSNSKVGKFNRTHLVYNGILDFGTDLDDNVKLICDMKDWLVEYNLRNIPALPYGDYRCDIIVYKIHPYKRQELLSCLRTYGTATPKIEMQQTANQSAKKNQ</sequence>
<reference evidence="1 2" key="1">
    <citation type="journal article" date="2017" name="Gigascience">
        <title>Genome sequence of the small brown planthopper, Laodelphax striatellus.</title>
        <authorList>
            <person name="Zhu J."/>
            <person name="Jiang F."/>
            <person name="Wang X."/>
            <person name="Yang P."/>
            <person name="Bao Y."/>
            <person name="Zhao W."/>
            <person name="Wang W."/>
            <person name="Lu H."/>
            <person name="Wang Q."/>
            <person name="Cui N."/>
            <person name="Li J."/>
            <person name="Chen X."/>
            <person name="Luo L."/>
            <person name="Yu J."/>
            <person name="Kang L."/>
            <person name="Cui F."/>
        </authorList>
    </citation>
    <scope>NUCLEOTIDE SEQUENCE [LARGE SCALE GENOMIC DNA]</scope>
    <source>
        <strain evidence="1">Lst14</strain>
    </source>
</reference>
<dbReference type="PANTHER" id="PTHR21112:SF0">
    <property type="entry name" value="CHEMOSENSORY PROTEIN A 29A-RELATED"/>
    <property type="match status" value="1"/>
</dbReference>
<evidence type="ECO:0000313" key="1">
    <source>
        <dbReference type="EMBL" id="RZF44978.1"/>
    </source>
</evidence>
<dbReference type="Proteomes" id="UP000291343">
    <property type="component" value="Unassembled WGS sequence"/>
</dbReference>
<dbReference type="OrthoDB" id="8179976at2759"/>
<dbReference type="EMBL" id="QKKF02010000">
    <property type="protein sequence ID" value="RZF44978.1"/>
    <property type="molecule type" value="Genomic_DNA"/>
</dbReference>
<dbReference type="InParanoid" id="A0A482XI13"/>
<dbReference type="AlphaFoldDB" id="A0A482XI13"/>
<dbReference type="PANTHER" id="PTHR21112">
    <property type="entry name" value="CHEMOSENSORY PROTEIN A 29A-RELATED"/>
    <property type="match status" value="1"/>
</dbReference>
<comment type="caution">
    <text evidence="1">The sequence shown here is derived from an EMBL/GenBank/DDBJ whole genome shotgun (WGS) entry which is preliminary data.</text>
</comment>
<organism evidence="1 2">
    <name type="scientific">Laodelphax striatellus</name>
    <name type="common">Small brown planthopper</name>
    <name type="synonym">Delphax striatella</name>
    <dbReference type="NCBI Taxonomy" id="195883"/>
    <lineage>
        <taxon>Eukaryota</taxon>
        <taxon>Metazoa</taxon>
        <taxon>Ecdysozoa</taxon>
        <taxon>Arthropoda</taxon>
        <taxon>Hexapoda</taxon>
        <taxon>Insecta</taxon>
        <taxon>Pterygota</taxon>
        <taxon>Neoptera</taxon>
        <taxon>Paraneoptera</taxon>
        <taxon>Hemiptera</taxon>
        <taxon>Auchenorrhyncha</taxon>
        <taxon>Fulgoroidea</taxon>
        <taxon>Delphacidae</taxon>
        <taxon>Criomorphinae</taxon>
        <taxon>Laodelphax</taxon>
    </lineage>
</organism>